<gene>
    <name evidence="2" type="ORF">AWB66_03047</name>
</gene>
<dbReference type="Pfam" id="PF01872">
    <property type="entry name" value="RibD_C"/>
    <property type="match status" value="1"/>
</dbReference>
<dbReference type="PANTHER" id="PTHR38011:SF2">
    <property type="entry name" value="BIFUNCTIONAL DEAMINASE-REDUCTASE DOMAIN PROTEIN"/>
    <property type="match status" value="1"/>
</dbReference>
<comment type="caution">
    <text evidence="2">The sequence shown here is derived from an EMBL/GenBank/DDBJ whole genome shotgun (WGS) entry which is preliminary data.</text>
</comment>
<feature type="domain" description="Bacterial bifunctional deaminase-reductase C-terminal" evidence="1">
    <location>
        <begin position="56"/>
        <end position="241"/>
    </location>
</feature>
<dbReference type="Gene3D" id="3.40.430.10">
    <property type="entry name" value="Dihydrofolate Reductase, subunit A"/>
    <property type="match status" value="1"/>
</dbReference>
<dbReference type="EMBL" id="FCNZ02000010">
    <property type="protein sequence ID" value="SAL55854.1"/>
    <property type="molecule type" value="Genomic_DNA"/>
</dbReference>
<dbReference type="PANTHER" id="PTHR38011">
    <property type="entry name" value="DIHYDROFOLATE REDUCTASE FAMILY PROTEIN (AFU_ORTHOLOGUE AFUA_8G06820)"/>
    <property type="match status" value="1"/>
</dbReference>
<reference evidence="2" key="1">
    <citation type="submission" date="2016-01" db="EMBL/GenBank/DDBJ databases">
        <authorList>
            <person name="Peeters Charlotte."/>
        </authorList>
    </citation>
    <scope>NUCLEOTIDE SEQUENCE</scope>
    <source>
        <strain evidence="2">LMG 22936</strain>
    </source>
</reference>
<sequence length="262" mass="28784">MSLLKVKRRNASTVRAVSLLFLTRVHYFIDWRSIHTGVVRRIDGPAGFIELEDRMRKLVVSAFISLDGVIQSPGGPEEDPGGEFGLGGWIVPYADDAIGRHLQDLLAQPFELLLGRFTYDIFASYWPRVPADSASRAIADRLNSVPKHVTTHRPDTLDWQNSRALEGDLADAIRALQRQDGADLLTFGSGDMVCQLLAAGLVDELRLLTYPILLGRGKRLFGDDVLASAFTLAHSVGTPGGVLINRYVRNGEVRTGSFGEVD</sequence>
<keyword evidence="3" id="KW-1185">Reference proteome</keyword>
<name>A0A158IH33_9BURK</name>
<dbReference type="InterPro" id="IPR024072">
    <property type="entry name" value="DHFR-like_dom_sf"/>
</dbReference>
<evidence type="ECO:0000313" key="2">
    <source>
        <dbReference type="EMBL" id="SAL55854.1"/>
    </source>
</evidence>
<dbReference type="STRING" id="326475.AWB66_03047"/>
<accession>A0A158IH33</accession>
<proteinExistence type="predicted"/>
<dbReference type="InterPro" id="IPR002734">
    <property type="entry name" value="RibDG_C"/>
</dbReference>
<organism evidence="2 3">
    <name type="scientific">Caballeronia telluris</name>
    <dbReference type="NCBI Taxonomy" id="326475"/>
    <lineage>
        <taxon>Bacteria</taxon>
        <taxon>Pseudomonadati</taxon>
        <taxon>Pseudomonadota</taxon>
        <taxon>Betaproteobacteria</taxon>
        <taxon>Burkholderiales</taxon>
        <taxon>Burkholderiaceae</taxon>
        <taxon>Caballeronia</taxon>
    </lineage>
</organism>
<dbReference type="InterPro" id="IPR050765">
    <property type="entry name" value="Riboflavin_Biosynth_HTPR"/>
</dbReference>
<dbReference type="GO" id="GO:0008703">
    <property type="term" value="F:5-amino-6-(5-phosphoribosylamino)uracil reductase activity"/>
    <property type="evidence" value="ECO:0007669"/>
    <property type="project" value="InterPro"/>
</dbReference>
<dbReference type="Proteomes" id="UP000054717">
    <property type="component" value="Unassembled WGS sequence"/>
</dbReference>
<protein>
    <recommendedName>
        <fullName evidence="1">Bacterial bifunctional deaminase-reductase C-terminal domain-containing protein</fullName>
    </recommendedName>
</protein>
<dbReference type="AlphaFoldDB" id="A0A158IH33"/>
<dbReference type="GO" id="GO:0009231">
    <property type="term" value="P:riboflavin biosynthetic process"/>
    <property type="evidence" value="ECO:0007669"/>
    <property type="project" value="InterPro"/>
</dbReference>
<dbReference type="SUPFAM" id="SSF53597">
    <property type="entry name" value="Dihydrofolate reductase-like"/>
    <property type="match status" value="1"/>
</dbReference>
<evidence type="ECO:0000259" key="1">
    <source>
        <dbReference type="Pfam" id="PF01872"/>
    </source>
</evidence>
<evidence type="ECO:0000313" key="3">
    <source>
        <dbReference type="Proteomes" id="UP000054717"/>
    </source>
</evidence>